<organism evidence="2 3">
    <name type="scientific">Kalanchoe fedtschenkoi</name>
    <name type="common">Lavender scallops</name>
    <name type="synonym">South American air plant</name>
    <dbReference type="NCBI Taxonomy" id="63787"/>
    <lineage>
        <taxon>Eukaryota</taxon>
        <taxon>Viridiplantae</taxon>
        <taxon>Streptophyta</taxon>
        <taxon>Embryophyta</taxon>
        <taxon>Tracheophyta</taxon>
        <taxon>Spermatophyta</taxon>
        <taxon>Magnoliopsida</taxon>
        <taxon>eudicotyledons</taxon>
        <taxon>Gunneridae</taxon>
        <taxon>Pentapetalae</taxon>
        <taxon>Saxifragales</taxon>
        <taxon>Crassulaceae</taxon>
        <taxon>Kalanchoe</taxon>
    </lineage>
</organism>
<dbReference type="Pfam" id="PF11820">
    <property type="entry name" value="DUF3339"/>
    <property type="match status" value="1"/>
</dbReference>
<accession>A0A7N0UH43</accession>
<evidence type="ECO:0000313" key="2">
    <source>
        <dbReference type="EnsemblPlants" id="Kaladp0068s0108.1.v1.1.CDS.1"/>
    </source>
</evidence>
<dbReference type="AlphaFoldDB" id="A0A7N0UH43"/>
<name>A0A7N0UH43_KALFE</name>
<protein>
    <recommendedName>
        <fullName evidence="4">Transmembrane protein</fullName>
    </recommendedName>
</protein>
<evidence type="ECO:0008006" key="4">
    <source>
        <dbReference type="Google" id="ProtNLM"/>
    </source>
</evidence>
<feature type="transmembrane region" description="Helical" evidence="1">
    <location>
        <begin position="6"/>
        <end position="23"/>
    </location>
</feature>
<proteinExistence type="predicted"/>
<keyword evidence="1" id="KW-1133">Transmembrane helix</keyword>
<dbReference type="EnsemblPlants" id="Kaladp0068s0108.1.v1.1">
    <property type="protein sequence ID" value="Kaladp0068s0108.1.v1.1.CDS.1"/>
    <property type="gene ID" value="Kaladp0068s0108.v1.1"/>
</dbReference>
<dbReference type="OMA" id="RIRIFFH"/>
<keyword evidence="3" id="KW-1185">Reference proteome</keyword>
<dbReference type="InterPro" id="IPR021775">
    <property type="entry name" value="DUF3339"/>
</dbReference>
<keyword evidence="1" id="KW-0472">Membrane</keyword>
<dbReference type="PANTHER" id="PTHR33128:SF78">
    <property type="entry name" value="OS04G0387900 PROTEIN"/>
    <property type="match status" value="1"/>
</dbReference>
<dbReference type="PANTHER" id="PTHR33128">
    <property type="entry name" value="OS05G0103400 PROTEIN"/>
    <property type="match status" value="1"/>
</dbReference>
<sequence>MLDWAPILVGLMLFIILSPGLLFQFPGNSRRLEFGNLGTNGLAVLFHTVVFFVVFTILILAVQIHIYTG</sequence>
<dbReference type="Gramene" id="Kaladp0068s0108.1.v1.1">
    <property type="protein sequence ID" value="Kaladp0068s0108.1.v1.1.CDS.1"/>
    <property type="gene ID" value="Kaladp0068s0108.v1.1"/>
</dbReference>
<evidence type="ECO:0000256" key="1">
    <source>
        <dbReference type="SAM" id="Phobius"/>
    </source>
</evidence>
<evidence type="ECO:0000313" key="3">
    <source>
        <dbReference type="Proteomes" id="UP000594263"/>
    </source>
</evidence>
<dbReference type="Proteomes" id="UP000594263">
    <property type="component" value="Unplaced"/>
</dbReference>
<reference evidence="2" key="1">
    <citation type="submission" date="2021-01" db="UniProtKB">
        <authorList>
            <consortium name="EnsemblPlants"/>
        </authorList>
    </citation>
    <scope>IDENTIFICATION</scope>
</reference>
<keyword evidence="1" id="KW-0812">Transmembrane</keyword>
<feature type="transmembrane region" description="Helical" evidence="1">
    <location>
        <begin position="44"/>
        <end position="66"/>
    </location>
</feature>